<accession>A0ABQ5G8I6</accession>
<evidence type="ECO:0000313" key="2">
    <source>
        <dbReference type="EMBL" id="GJT71460.1"/>
    </source>
</evidence>
<name>A0ABQ5G8I6_9ASTR</name>
<feature type="compositionally biased region" description="Polar residues" evidence="1">
    <location>
        <begin position="1"/>
        <end position="13"/>
    </location>
</feature>
<comment type="caution">
    <text evidence="2">The sequence shown here is derived from an EMBL/GenBank/DDBJ whole genome shotgun (WGS) entry which is preliminary data.</text>
</comment>
<proteinExistence type="predicted"/>
<evidence type="ECO:0008006" key="4">
    <source>
        <dbReference type="Google" id="ProtNLM"/>
    </source>
</evidence>
<evidence type="ECO:0000313" key="3">
    <source>
        <dbReference type="Proteomes" id="UP001151760"/>
    </source>
</evidence>
<organism evidence="2 3">
    <name type="scientific">Tanacetum coccineum</name>
    <dbReference type="NCBI Taxonomy" id="301880"/>
    <lineage>
        <taxon>Eukaryota</taxon>
        <taxon>Viridiplantae</taxon>
        <taxon>Streptophyta</taxon>
        <taxon>Embryophyta</taxon>
        <taxon>Tracheophyta</taxon>
        <taxon>Spermatophyta</taxon>
        <taxon>Magnoliopsida</taxon>
        <taxon>eudicotyledons</taxon>
        <taxon>Gunneridae</taxon>
        <taxon>Pentapetalae</taxon>
        <taxon>asterids</taxon>
        <taxon>campanulids</taxon>
        <taxon>Asterales</taxon>
        <taxon>Asteraceae</taxon>
        <taxon>Asteroideae</taxon>
        <taxon>Anthemideae</taxon>
        <taxon>Anthemidinae</taxon>
        <taxon>Tanacetum</taxon>
    </lineage>
</organism>
<gene>
    <name evidence="2" type="ORF">Tco_1030746</name>
</gene>
<dbReference type="Proteomes" id="UP001151760">
    <property type="component" value="Unassembled WGS sequence"/>
</dbReference>
<dbReference type="PANTHER" id="PTHR33067">
    <property type="entry name" value="RNA-DIRECTED DNA POLYMERASE-RELATED"/>
    <property type="match status" value="1"/>
</dbReference>
<keyword evidence="3" id="KW-1185">Reference proteome</keyword>
<feature type="region of interest" description="Disordered" evidence="1">
    <location>
        <begin position="1"/>
        <end position="43"/>
    </location>
</feature>
<reference evidence="2" key="1">
    <citation type="journal article" date="2022" name="Int. J. Mol. Sci.">
        <title>Draft Genome of Tanacetum Coccineum: Genomic Comparison of Closely Related Tanacetum-Family Plants.</title>
        <authorList>
            <person name="Yamashiro T."/>
            <person name="Shiraishi A."/>
            <person name="Nakayama K."/>
            <person name="Satake H."/>
        </authorList>
    </citation>
    <scope>NUCLEOTIDE SEQUENCE</scope>
</reference>
<dbReference type="EMBL" id="BQNB010018169">
    <property type="protein sequence ID" value="GJT71460.1"/>
    <property type="molecule type" value="Genomic_DNA"/>
</dbReference>
<dbReference type="PANTHER" id="PTHR33067:SF35">
    <property type="entry name" value="ASPARTIC PEPTIDASE DDI1-TYPE DOMAIN-CONTAINING PROTEIN"/>
    <property type="match status" value="1"/>
</dbReference>
<evidence type="ECO:0000256" key="1">
    <source>
        <dbReference type="SAM" id="MobiDB-lite"/>
    </source>
</evidence>
<reference evidence="2" key="2">
    <citation type="submission" date="2022-01" db="EMBL/GenBank/DDBJ databases">
        <authorList>
            <person name="Yamashiro T."/>
            <person name="Shiraishi A."/>
            <person name="Satake H."/>
            <person name="Nakayama K."/>
        </authorList>
    </citation>
    <scope>NUCLEOTIDE SEQUENCE</scope>
</reference>
<sequence length="159" mass="17749">MNEVHITSPTSTAHVLPPGVQPVSPPKPKEDPKPNPHQPKIPYTSRLNKTKLLDKNDVQISKFLKILKQLHFNISLIDALTQIPKFTKVLKDLLKDKEKLEELANSSISAECSAILLNKVPEKLEDPGKFLIPCILQDLEVYKPLADYGASINLMPLSI</sequence>
<protein>
    <recommendedName>
        <fullName evidence="4">Reverse transcriptase domain-containing protein</fullName>
    </recommendedName>
</protein>